<reference evidence="7 8" key="1">
    <citation type="submission" date="2016-05" db="EMBL/GenBank/DDBJ databases">
        <title>Diversity and Homogeneity among Thermoacidophilic Verrucomicrobia Methanotrophs Linked with Geographical Origin.</title>
        <authorList>
            <person name="Erikstad H.-A."/>
            <person name="Smestad N.B."/>
            <person name="Ceballos R.M."/>
            <person name="Birkeland N.-K."/>
        </authorList>
    </citation>
    <scope>NUCLEOTIDE SEQUENCE [LARGE SCALE GENOMIC DNA]</scope>
    <source>
        <strain evidence="7 8">Phi</strain>
    </source>
</reference>
<dbReference type="SUPFAM" id="SSF55103">
    <property type="entry name" value="FAD-linked oxidases, C-terminal domain"/>
    <property type="match status" value="1"/>
</dbReference>
<dbReference type="FunFam" id="3.30.70.2740:FF:000001">
    <property type="entry name" value="D-lactate dehydrogenase mitochondrial"/>
    <property type="match status" value="1"/>
</dbReference>
<dbReference type="RefSeq" id="WP_134439089.1">
    <property type="nucleotide sequence ID" value="NZ_LXQC01000046.1"/>
</dbReference>
<dbReference type="FunFam" id="1.10.45.10:FF:000001">
    <property type="entry name" value="D-lactate dehydrogenase mitochondrial"/>
    <property type="match status" value="1"/>
</dbReference>
<dbReference type="InterPro" id="IPR036318">
    <property type="entry name" value="FAD-bd_PCMH-like_sf"/>
</dbReference>
<evidence type="ECO:0000256" key="1">
    <source>
        <dbReference type="ARBA" id="ARBA00001974"/>
    </source>
</evidence>
<evidence type="ECO:0000313" key="8">
    <source>
        <dbReference type="Proteomes" id="UP000297713"/>
    </source>
</evidence>
<evidence type="ECO:0000256" key="2">
    <source>
        <dbReference type="ARBA" id="ARBA00008000"/>
    </source>
</evidence>
<keyword evidence="5" id="KW-0560">Oxidoreductase</keyword>
<dbReference type="PANTHER" id="PTHR42934:SF2">
    <property type="entry name" value="GLYCOLATE OXIDASE SUBUNIT GLCD"/>
    <property type="match status" value="1"/>
</dbReference>
<feature type="domain" description="FAD-binding PCMH-type" evidence="6">
    <location>
        <begin position="41"/>
        <end position="220"/>
    </location>
</feature>
<gene>
    <name evidence="7" type="ORF">A7Q10_03820</name>
</gene>
<evidence type="ECO:0000313" key="7">
    <source>
        <dbReference type="EMBL" id="TFE72052.1"/>
    </source>
</evidence>
<dbReference type="GO" id="GO:0016491">
    <property type="term" value="F:oxidoreductase activity"/>
    <property type="evidence" value="ECO:0007669"/>
    <property type="project" value="UniProtKB-KW"/>
</dbReference>
<dbReference type="SUPFAM" id="SSF56176">
    <property type="entry name" value="FAD-binding/transporter-associated domain-like"/>
    <property type="match status" value="1"/>
</dbReference>
<evidence type="ECO:0000256" key="4">
    <source>
        <dbReference type="ARBA" id="ARBA00022827"/>
    </source>
</evidence>
<keyword evidence="4" id="KW-0274">FAD</keyword>
<dbReference type="Gene3D" id="3.30.465.10">
    <property type="match status" value="1"/>
</dbReference>
<comment type="caution">
    <text evidence="7">The sequence shown here is derived from an EMBL/GenBank/DDBJ whole genome shotgun (WGS) entry which is preliminary data.</text>
</comment>
<dbReference type="Gene3D" id="3.30.70.2740">
    <property type="match status" value="1"/>
</dbReference>
<dbReference type="InterPro" id="IPR016171">
    <property type="entry name" value="Vanillyl_alc_oxidase_C-sub2"/>
</dbReference>
<evidence type="ECO:0000259" key="6">
    <source>
        <dbReference type="PROSITE" id="PS51387"/>
    </source>
</evidence>
<name>A0A4Y8PIA4_9BACT</name>
<dbReference type="InterPro" id="IPR016166">
    <property type="entry name" value="FAD-bd_PCMH"/>
</dbReference>
<accession>A0A4Y8PIA4</accession>
<comment type="similarity">
    <text evidence="2">Belongs to the FAD-binding oxidoreductase/transferase type 4 family.</text>
</comment>
<dbReference type="InterPro" id="IPR006094">
    <property type="entry name" value="Oxid_FAD_bind_N"/>
</dbReference>
<proteinExistence type="inferred from homology"/>
<dbReference type="OrthoDB" id="9767256at2"/>
<dbReference type="AlphaFoldDB" id="A0A4Y8PIA4"/>
<dbReference type="Pfam" id="PF02913">
    <property type="entry name" value="FAD-oxidase_C"/>
    <property type="match status" value="1"/>
</dbReference>
<dbReference type="InterPro" id="IPR004113">
    <property type="entry name" value="FAD-bd_oxidored_4_C"/>
</dbReference>
<keyword evidence="3" id="KW-0285">Flavoprotein</keyword>
<dbReference type="InterPro" id="IPR016164">
    <property type="entry name" value="FAD-linked_Oxase-like_C"/>
</dbReference>
<dbReference type="InterPro" id="IPR051914">
    <property type="entry name" value="FAD-linked_OxidoTrans_Type4"/>
</dbReference>
<sequence length="463" mass="51090">MVSKEPTDEALRSLIDHFPKSSLLISKEDLIPYSFDATATFYQPPLAVLFPSSIADIQWILQWAKANHACILPRGSGTSLSGAVVPQKNSIVLSMAKWNKILEIDRNNLTILVEPGVTTQSVQEEADKLSLFYPPDPGSYKISTIGGNVGHNSGGIRGLKYGVTRNYVLGLEVILPTGQLLWLGNKCMKDSAGYSLKDLFIGSEGTLGIVSKVLLRLIPKPQERQVILASFSTLEAAAEATSAIINAALIPSALEFLDRKTIDCIEQYNPAGFPKESEAVLLIESDGHPQAVRDEIVCILKVLQLYNPLDIKIAEEPKEQEQLWKARKVAFSALARKAPTVLLEDITVPRSALAEMIRKIQQISSQYGVEIAVYAHMGDGNLHPVFLADEQNEDLMEKVYRAMKEIFLYAIKLGGTITGEHGVGLAKKEFLAYQYNKEEFQLLKSIKKILDPDNLLNPGKIFD</sequence>
<dbReference type="Gene3D" id="1.10.45.10">
    <property type="entry name" value="Vanillyl-alcohol Oxidase, Chain A, domain 4"/>
    <property type="match status" value="1"/>
</dbReference>
<dbReference type="Proteomes" id="UP000297713">
    <property type="component" value="Unassembled WGS sequence"/>
</dbReference>
<dbReference type="PROSITE" id="PS51387">
    <property type="entry name" value="FAD_PCMH"/>
    <property type="match status" value="1"/>
</dbReference>
<comment type="cofactor">
    <cofactor evidence="1">
        <name>FAD</name>
        <dbReference type="ChEBI" id="CHEBI:57692"/>
    </cofactor>
</comment>
<protein>
    <submittedName>
        <fullName evidence="7">Glycolate oxidase subunit GlcD</fullName>
    </submittedName>
</protein>
<dbReference type="PANTHER" id="PTHR42934">
    <property type="entry name" value="GLYCOLATE OXIDASE SUBUNIT GLCD"/>
    <property type="match status" value="1"/>
</dbReference>
<evidence type="ECO:0000256" key="5">
    <source>
        <dbReference type="ARBA" id="ARBA00023002"/>
    </source>
</evidence>
<dbReference type="InterPro" id="IPR016169">
    <property type="entry name" value="FAD-bd_PCMH_sub2"/>
</dbReference>
<dbReference type="GO" id="GO:0071949">
    <property type="term" value="F:FAD binding"/>
    <property type="evidence" value="ECO:0007669"/>
    <property type="project" value="InterPro"/>
</dbReference>
<organism evidence="7 8">
    <name type="scientific">Methylacidiphilum caldifontis</name>
    <dbReference type="NCBI Taxonomy" id="2795386"/>
    <lineage>
        <taxon>Bacteria</taxon>
        <taxon>Pseudomonadati</taxon>
        <taxon>Verrucomicrobiota</taxon>
        <taxon>Methylacidiphilae</taxon>
        <taxon>Methylacidiphilales</taxon>
        <taxon>Methylacidiphilaceae</taxon>
        <taxon>Methylacidiphilum (ex Ratnadevi et al. 2023)</taxon>
    </lineage>
</organism>
<keyword evidence="8" id="KW-1185">Reference proteome</keyword>
<dbReference type="EMBL" id="LXQC01000046">
    <property type="protein sequence ID" value="TFE72052.1"/>
    <property type="molecule type" value="Genomic_DNA"/>
</dbReference>
<dbReference type="Pfam" id="PF01565">
    <property type="entry name" value="FAD_binding_4"/>
    <property type="match status" value="1"/>
</dbReference>
<evidence type="ECO:0000256" key="3">
    <source>
        <dbReference type="ARBA" id="ARBA00022630"/>
    </source>
</evidence>